<comment type="subcellular location">
    <subcellularLocation>
        <location evidence="1 5">Nucleus</location>
    </subcellularLocation>
</comment>
<dbReference type="InterPro" id="IPR000418">
    <property type="entry name" value="Ets_dom"/>
</dbReference>
<comment type="similarity">
    <text evidence="2 5">Belongs to the ETS family.</text>
</comment>
<evidence type="ECO:0000256" key="4">
    <source>
        <dbReference type="ARBA" id="ARBA00023242"/>
    </source>
</evidence>
<feature type="region of interest" description="Disordered" evidence="6">
    <location>
        <begin position="1"/>
        <end position="88"/>
    </location>
</feature>
<dbReference type="Pfam" id="PF00178">
    <property type="entry name" value="Ets"/>
    <property type="match status" value="1"/>
</dbReference>
<dbReference type="PROSITE" id="PS51433">
    <property type="entry name" value="PNT"/>
    <property type="match status" value="1"/>
</dbReference>
<dbReference type="InterPro" id="IPR036390">
    <property type="entry name" value="WH_DNA-bd_sf"/>
</dbReference>
<gene>
    <name evidence="10" type="primary">CSON014499</name>
</gene>
<feature type="compositionally biased region" description="Low complexity" evidence="6">
    <location>
        <begin position="339"/>
        <end position="380"/>
    </location>
</feature>
<feature type="compositionally biased region" description="Basic and acidic residues" evidence="6">
    <location>
        <begin position="62"/>
        <end position="71"/>
    </location>
</feature>
<evidence type="ECO:0000256" key="1">
    <source>
        <dbReference type="ARBA" id="ARBA00004123"/>
    </source>
</evidence>
<dbReference type="Gene3D" id="1.10.150.50">
    <property type="entry name" value="Transcription Factor, Ets-1"/>
    <property type="match status" value="1"/>
</dbReference>
<dbReference type="SMART" id="SM00251">
    <property type="entry name" value="SAM_PNT"/>
    <property type="match status" value="1"/>
</dbReference>
<dbReference type="PANTHER" id="PTHR11849">
    <property type="entry name" value="ETS"/>
    <property type="match status" value="1"/>
</dbReference>
<dbReference type="EMBL" id="UFQS01000822">
    <property type="protein sequence ID" value="SSX07040.1"/>
    <property type="molecule type" value="Genomic_DNA"/>
</dbReference>
<dbReference type="GO" id="GO:0043565">
    <property type="term" value="F:sequence-specific DNA binding"/>
    <property type="evidence" value="ECO:0007669"/>
    <property type="project" value="InterPro"/>
</dbReference>
<dbReference type="GO" id="GO:0000981">
    <property type="term" value="F:DNA-binding transcription factor activity, RNA polymerase II-specific"/>
    <property type="evidence" value="ECO:0007669"/>
    <property type="project" value="TreeGrafter"/>
</dbReference>
<dbReference type="FunFam" id="1.10.10.10:FF:000039">
    <property type="entry name" value="Friend leukemia integration 1 transcription factor"/>
    <property type="match status" value="1"/>
</dbReference>
<dbReference type="InterPro" id="IPR036388">
    <property type="entry name" value="WH-like_DNA-bd_sf"/>
</dbReference>
<feature type="domain" description="PNT" evidence="8">
    <location>
        <begin position="76"/>
        <end position="163"/>
    </location>
</feature>
<dbReference type="AlphaFoldDB" id="A0A336MF09"/>
<accession>A0A336MF09</accession>
<reference evidence="10" key="2">
    <citation type="submission" date="2018-07" db="EMBL/GenBank/DDBJ databases">
        <authorList>
            <person name="Quirk P.G."/>
            <person name="Krulwich T.A."/>
        </authorList>
    </citation>
    <scope>NUCLEOTIDE SEQUENCE</scope>
</reference>
<proteinExistence type="inferred from homology"/>
<dbReference type="PROSITE" id="PS00345">
    <property type="entry name" value="ETS_DOMAIN_1"/>
    <property type="match status" value="1"/>
</dbReference>
<dbReference type="InterPro" id="IPR003118">
    <property type="entry name" value="Pointed_dom"/>
</dbReference>
<feature type="compositionally biased region" description="Polar residues" evidence="6">
    <location>
        <begin position="381"/>
        <end position="396"/>
    </location>
</feature>
<feature type="domain" description="ETS" evidence="7">
    <location>
        <begin position="199"/>
        <end position="278"/>
    </location>
</feature>
<dbReference type="SUPFAM" id="SSF46785">
    <property type="entry name" value="Winged helix' DNA-binding domain"/>
    <property type="match status" value="1"/>
</dbReference>
<dbReference type="GO" id="GO:0030154">
    <property type="term" value="P:cell differentiation"/>
    <property type="evidence" value="ECO:0007669"/>
    <property type="project" value="TreeGrafter"/>
</dbReference>
<dbReference type="PROSITE" id="PS00346">
    <property type="entry name" value="ETS_DOMAIN_2"/>
    <property type="match status" value="1"/>
</dbReference>
<dbReference type="SUPFAM" id="SSF47769">
    <property type="entry name" value="SAM/Pointed domain"/>
    <property type="match status" value="1"/>
</dbReference>
<keyword evidence="4 5" id="KW-0539">Nucleus</keyword>
<evidence type="ECO:0000256" key="2">
    <source>
        <dbReference type="ARBA" id="ARBA00005562"/>
    </source>
</evidence>
<feature type="region of interest" description="Disordered" evidence="6">
    <location>
        <begin position="315"/>
        <end position="406"/>
    </location>
</feature>
<dbReference type="VEuPathDB" id="VectorBase:CSON014499"/>
<dbReference type="CDD" id="cd08203">
    <property type="entry name" value="SAM_PNT"/>
    <property type="match status" value="1"/>
</dbReference>
<dbReference type="SMART" id="SM00413">
    <property type="entry name" value="ETS"/>
    <property type="match status" value="1"/>
</dbReference>
<protein>
    <submittedName>
        <fullName evidence="10">CSON014499 protein</fullName>
    </submittedName>
</protein>
<evidence type="ECO:0000256" key="3">
    <source>
        <dbReference type="ARBA" id="ARBA00023125"/>
    </source>
</evidence>
<dbReference type="OMA" id="CAMTRAD"/>
<evidence type="ECO:0000256" key="5">
    <source>
        <dbReference type="RuleBase" id="RU004019"/>
    </source>
</evidence>
<evidence type="ECO:0000313" key="9">
    <source>
        <dbReference type="EMBL" id="SSX07040.1"/>
    </source>
</evidence>
<dbReference type="InterPro" id="IPR013761">
    <property type="entry name" value="SAM/pointed_sf"/>
</dbReference>
<dbReference type="PANTHER" id="PTHR11849:SF305">
    <property type="entry name" value="DNA-BINDING PROTEIN D-ETS-6"/>
    <property type="match status" value="1"/>
</dbReference>
<dbReference type="InterPro" id="IPR046328">
    <property type="entry name" value="ETS_fam"/>
</dbReference>
<dbReference type="PROSITE" id="PS50061">
    <property type="entry name" value="ETS_DOMAIN_3"/>
    <property type="match status" value="1"/>
</dbReference>
<dbReference type="PRINTS" id="PR00454">
    <property type="entry name" value="ETSDOMAIN"/>
</dbReference>
<reference evidence="9" key="1">
    <citation type="submission" date="2018-04" db="EMBL/GenBank/DDBJ databases">
        <authorList>
            <person name="Go L.Y."/>
            <person name="Mitchell J.A."/>
        </authorList>
    </citation>
    <scope>NUCLEOTIDE SEQUENCE</scope>
    <source>
        <tissue evidence="9">Whole organism</tissue>
    </source>
</reference>
<feature type="compositionally biased region" description="Low complexity" evidence="6">
    <location>
        <begin position="72"/>
        <end position="86"/>
    </location>
</feature>
<dbReference type="Pfam" id="PF02198">
    <property type="entry name" value="SAM_PNT"/>
    <property type="match status" value="1"/>
</dbReference>
<evidence type="ECO:0000313" key="10">
    <source>
        <dbReference type="EMBL" id="SSX27383.1"/>
    </source>
</evidence>
<name>A0A336MF09_CULSO</name>
<evidence type="ECO:0000259" key="8">
    <source>
        <dbReference type="PROSITE" id="PS51433"/>
    </source>
</evidence>
<sequence>MQDDSSSSVTITSDSSTHSLVESKSFSLHSSESSDENDNLNLIRTRAYKRTNKAFNYNESENNEKEQKKSSSSDSTENTESNESSDIIFLPSDPREWGADHVEQWLKWATKQFKIDPALQKEKFPENGSEICNMTKAEFWVCAGTKYGGEKLAKHLAHSLYKVTGEWKKELLSNEDPNPYQLLNAASHRLVNQGGSGQIQLWQFLLELLSDSSNSFIQWEGTNGEFKLTDPDEVARRWGERKAKPNMNYDKLSRALRYYYDKNIMTKVHGKRYAYKFDFHGLMAACQAQAQGTDPTNSMLANAYSKYPTSHTHDFTSALYSPHGHPLQVQHPSITGGNSQASTSSSSGIIPSSSSHQCQSTGNSSNNNNSERGNNKSSGSILTPTSSYWPYHSSQFDPRPPPSSSF</sequence>
<dbReference type="Gene3D" id="1.10.10.10">
    <property type="entry name" value="Winged helix-like DNA-binding domain superfamily/Winged helix DNA-binding domain"/>
    <property type="match status" value="1"/>
</dbReference>
<organism evidence="10">
    <name type="scientific">Culicoides sonorensis</name>
    <name type="common">Biting midge</name>
    <dbReference type="NCBI Taxonomy" id="179676"/>
    <lineage>
        <taxon>Eukaryota</taxon>
        <taxon>Metazoa</taxon>
        <taxon>Ecdysozoa</taxon>
        <taxon>Arthropoda</taxon>
        <taxon>Hexapoda</taxon>
        <taxon>Insecta</taxon>
        <taxon>Pterygota</taxon>
        <taxon>Neoptera</taxon>
        <taxon>Endopterygota</taxon>
        <taxon>Diptera</taxon>
        <taxon>Nematocera</taxon>
        <taxon>Chironomoidea</taxon>
        <taxon>Ceratopogonidae</taxon>
        <taxon>Ceratopogoninae</taxon>
        <taxon>Culicoides</taxon>
        <taxon>Monoculicoides</taxon>
    </lineage>
</organism>
<feature type="compositionally biased region" description="Low complexity" evidence="6">
    <location>
        <begin position="1"/>
        <end position="31"/>
    </location>
</feature>
<evidence type="ECO:0000256" key="6">
    <source>
        <dbReference type="SAM" id="MobiDB-lite"/>
    </source>
</evidence>
<evidence type="ECO:0000259" key="7">
    <source>
        <dbReference type="PROSITE" id="PS50061"/>
    </source>
</evidence>
<keyword evidence="3 5" id="KW-0238">DNA-binding</keyword>
<dbReference type="EMBL" id="UFQT01000822">
    <property type="protein sequence ID" value="SSX27383.1"/>
    <property type="molecule type" value="Genomic_DNA"/>
</dbReference>
<dbReference type="GO" id="GO:0005634">
    <property type="term" value="C:nucleus"/>
    <property type="evidence" value="ECO:0007669"/>
    <property type="project" value="UniProtKB-SubCell"/>
</dbReference>